<feature type="domain" description="Glycosyl transferase family 1" evidence="3">
    <location>
        <begin position="195"/>
        <end position="357"/>
    </location>
</feature>
<keyword evidence="2 5" id="KW-0808">Transferase</keyword>
<organism evidence="5 6">
    <name type="scientific">Aliarcobacter cryaerophilus</name>
    <dbReference type="NCBI Taxonomy" id="28198"/>
    <lineage>
        <taxon>Bacteria</taxon>
        <taxon>Pseudomonadati</taxon>
        <taxon>Campylobacterota</taxon>
        <taxon>Epsilonproteobacteria</taxon>
        <taxon>Campylobacterales</taxon>
        <taxon>Arcobacteraceae</taxon>
        <taxon>Aliarcobacter</taxon>
    </lineage>
</organism>
<dbReference type="InterPro" id="IPR001296">
    <property type="entry name" value="Glyco_trans_1"/>
</dbReference>
<dbReference type="EMBL" id="NXGJ01000012">
    <property type="protein sequence ID" value="PRM87204.1"/>
    <property type="molecule type" value="Genomic_DNA"/>
</dbReference>
<protein>
    <submittedName>
        <fullName evidence="5">Glycosyl transferase</fullName>
    </submittedName>
</protein>
<dbReference type="Proteomes" id="UP000239065">
    <property type="component" value="Unassembled WGS sequence"/>
</dbReference>
<proteinExistence type="predicted"/>
<dbReference type="InterPro" id="IPR028098">
    <property type="entry name" value="Glyco_trans_4-like_N"/>
</dbReference>
<dbReference type="PANTHER" id="PTHR12526:SF629">
    <property type="entry name" value="TEICHURONIC ACID BIOSYNTHESIS GLYCOSYLTRANSFERASE TUAH-RELATED"/>
    <property type="match status" value="1"/>
</dbReference>
<evidence type="ECO:0000256" key="1">
    <source>
        <dbReference type="ARBA" id="ARBA00022676"/>
    </source>
</evidence>
<evidence type="ECO:0000313" key="5">
    <source>
        <dbReference type="EMBL" id="PRM87204.1"/>
    </source>
</evidence>
<dbReference type="RefSeq" id="WP_105909607.1">
    <property type="nucleotide sequence ID" value="NZ_NXGJ01000012.1"/>
</dbReference>
<keyword evidence="1" id="KW-0328">Glycosyltransferase</keyword>
<dbReference type="Pfam" id="PF00534">
    <property type="entry name" value="Glycos_transf_1"/>
    <property type="match status" value="1"/>
</dbReference>
<evidence type="ECO:0000259" key="4">
    <source>
        <dbReference type="Pfam" id="PF13439"/>
    </source>
</evidence>
<evidence type="ECO:0000259" key="3">
    <source>
        <dbReference type="Pfam" id="PF00534"/>
    </source>
</evidence>
<name>A0A2S9SKU6_9BACT</name>
<reference evidence="5 6" key="1">
    <citation type="submission" date="2017-09" db="EMBL/GenBank/DDBJ databases">
        <title>Reassesment of A. cryaerophilus.</title>
        <authorList>
            <person name="Perez-Cataluna A."/>
            <person name="Collado L."/>
            <person name="Salgado O."/>
            <person name="Lefinanco V."/>
            <person name="Figueras M.J."/>
        </authorList>
    </citation>
    <scope>NUCLEOTIDE SEQUENCE [LARGE SCALE GENOMIC DNA]</scope>
    <source>
        <strain evidence="5 6">LMG 9861</strain>
    </source>
</reference>
<comment type="caution">
    <text evidence="5">The sequence shown here is derived from an EMBL/GenBank/DDBJ whole genome shotgun (WGS) entry which is preliminary data.</text>
</comment>
<dbReference type="PANTHER" id="PTHR12526">
    <property type="entry name" value="GLYCOSYLTRANSFERASE"/>
    <property type="match status" value="1"/>
</dbReference>
<dbReference type="AlphaFoldDB" id="A0A2S9SKU6"/>
<dbReference type="GO" id="GO:0016757">
    <property type="term" value="F:glycosyltransferase activity"/>
    <property type="evidence" value="ECO:0007669"/>
    <property type="project" value="UniProtKB-KW"/>
</dbReference>
<dbReference type="SUPFAM" id="SSF53756">
    <property type="entry name" value="UDP-Glycosyltransferase/glycogen phosphorylase"/>
    <property type="match status" value="1"/>
</dbReference>
<sequence length="381" mass="44593">MNKLKIVYISRSIIPSKTANSINVMKMCESFALLEHKVTLLAPITKKLEEKQVEDIYEFYGVEKVFEIKKLFSPNIKFLKKKIYSLRCLNEVKKIKPDFVYGRDDMLAFYLTQKNGYKTLFERHDDFTDDKYKLDERIFKRFILENRNSAKLVTNSKKLKNLYCKNYNLKENEVHVATSGTKISNDFTTIPINCEKFKDSFNIGYIGKLSKGKGIEIIIQIAKNLPNMIFHIVGGAKEDIEYWQNESGNLENIIFHGFINPKDTFKYRNLCDVLLAPYLDNDGIHRDSEFLSPVKAFEYMGSKTPMVCSNLEVLRDVLDERHAMLVDNKDINAWIQAVEKLYSNIEFRENMAKNAYEYCVQNFTYKARCKKVLNFFREGNI</sequence>
<feature type="domain" description="Glycosyltransferase subfamily 4-like N-terminal" evidence="4">
    <location>
        <begin position="25"/>
        <end position="178"/>
    </location>
</feature>
<evidence type="ECO:0000313" key="6">
    <source>
        <dbReference type="Proteomes" id="UP000239065"/>
    </source>
</evidence>
<dbReference type="Pfam" id="PF13439">
    <property type="entry name" value="Glyco_transf_4"/>
    <property type="match status" value="1"/>
</dbReference>
<dbReference type="Gene3D" id="3.40.50.2000">
    <property type="entry name" value="Glycogen Phosphorylase B"/>
    <property type="match status" value="2"/>
</dbReference>
<gene>
    <name evidence="5" type="ORF">CJ669_08805</name>
</gene>
<accession>A0A2S9SKU6</accession>
<evidence type="ECO:0000256" key="2">
    <source>
        <dbReference type="ARBA" id="ARBA00022679"/>
    </source>
</evidence>